<dbReference type="GO" id="GO:0008233">
    <property type="term" value="F:peptidase activity"/>
    <property type="evidence" value="ECO:0007669"/>
    <property type="project" value="UniProtKB-KW"/>
</dbReference>
<dbReference type="EMBL" id="FWXN01000009">
    <property type="protein sequence ID" value="SMC76374.1"/>
    <property type="molecule type" value="Genomic_DNA"/>
</dbReference>
<accession>A0A1W2BUG2</accession>
<dbReference type="InterPro" id="IPR002810">
    <property type="entry name" value="NfeD-like_C"/>
</dbReference>
<keyword evidence="7" id="KW-0645">Protease</keyword>
<dbReference type="SUPFAM" id="SSF141322">
    <property type="entry name" value="NfeD domain-like"/>
    <property type="match status" value="1"/>
</dbReference>
<reference evidence="7 8" key="1">
    <citation type="submission" date="2017-04" db="EMBL/GenBank/DDBJ databases">
        <authorList>
            <person name="Afonso C.L."/>
            <person name="Miller P.J."/>
            <person name="Scott M.A."/>
            <person name="Spackman E."/>
            <person name="Goraichik I."/>
            <person name="Dimitrov K.M."/>
            <person name="Suarez D.L."/>
            <person name="Swayne D.E."/>
        </authorList>
    </citation>
    <scope>NUCLEOTIDE SEQUENCE [LARGE SCALE GENOMIC DNA]</scope>
    <source>
        <strain evidence="7 8">CGMCC 1.12511</strain>
    </source>
</reference>
<name>A0A1W2BUG2_9MICO</name>
<keyword evidence="4 5" id="KW-0472">Membrane</keyword>
<feature type="domain" description="NfeD-like C-terminal" evidence="6">
    <location>
        <begin position="92"/>
        <end position="149"/>
    </location>
</feature>
<evidence type="ECO:0000256" key="5">
    <source>
        <dbReference type="SAM" id="Phobius"/>
    </source>
</evidence>
<dbReference type="Pfam" id="PF01957">
    <property type="entry name" value="NfeD"/>
    <property type="match status" value="1"/>
</dbReference>
<dbReference type="PANTHER" id="PTHR33507:SF3">
    <property type="entry name" value="INNER MEMBRANE PROTEIN YBBJ"/>
    <property type="match status" value="1"/>
</dbReference>
<protein>
    <submittedName>
        <fullName evidence="7">Membrane protein implicated in regulation of membrane protease activity</fullName>
    </submittedName>
</protein>
<dbReference type="OrthoDB" id="3174252at2"/>
<dbReference type="GO" id="GO:0005886">
    <property type="term" value="C:plasma membrane"/>
    <property type="evidence" value="ECO:0007669"/>
    <property type="project" value="TreeGrafter"/>
</dbReference>
<dbReference type="InterPro" id="IPR012340">
    <property type="entry name" value="NA-bd_OB-fold"/>
</dbReference>
<comment type="subcellular location">
    <subcellularLocation>
        <location evidence="1">Membrane</location>
        <topology evidence="1">Multi-pass membrane protein</topology>
    </subcellularLocation>
</comment>
<evidence type="ECO:0000313" key="7">
    <source>
        <dbReference type="EMBL" id="SMC76374.1"/>
    </source>
</evidence>
<evidence type="ECO:0000256" key="2">
    <source>
        <dbReference type="ARBA" id="ARBA00022692"/>
    </source>
</evidence>
<dbReference type="InterPro" id="IPR052165">
    <property type="entry name" value="Membrane_assoc_protease"/>
</dbReference>
<dbReference type="AlphaFoldDB" id="A0A1W2BUG2"/>
<organism evidence="7 8">
    <name type="scientific">Janibacter indicus</name>
    <dbReference type="NCBI Taxonomy" id="857417"/>
    <lineage>
        <taxon>Bacteria</taxon>
        <taxon>Bacillati</taxon>
        <taxon>Actinomycetota</taxon>
        <taxon>Actinomycetes</taxon>
        <taxon>Micrococcales</taxon>
        <taxon>Intrasporangiaceae</taxon>
        <taxon>Janibacter</taxon>
    </lineage>
</organism>
<evidence type="ECO:0000256" key="4">
    <source>
        <dbReference type="ARBA" id="ARBA00023136"/>
    </source>
</evidence>
<dbReference type="Proteomes" id="UP000192634">
    <property type="component" value="Unassembled WGS sequence"/>
</dbReference>
<evidence type="ECO:0000256" key="1">
    <source>
        <dbReference type="ARBA" id="ARBA00004141"/>
    </source>
</evidence>
<keyword evidence="3 5" id="KW-1133">Transmembrane helix</keyword>
<dbReference type="PANTHER" id="PTHR33507">
    <property type="entry name" value="INNER MEMBRANE PROTEIN YBBJ"/>
    <property type="match status" value="1"/>
</dbReference>
<dbReference type="RefSeq" id="WP_084451596.1">
    <property type="nucleotide sequence ID" value="NZ_FWXN01000009.1"/>
</dbReference>
<evidence type="ECO:0000313" key="8">
    <source>
        <dbReference type="Proteomes" id="UP000192634"/>
    </source>
</evidence>
<dbReference type="Gene3D" id="2.40.50.140">
    <property type="entry name" value="Nucleic acid-binding proteins"/>
    <property type="match status" value="1"/>
</dbReference>
<gene>
    <name evidence="7" type="ORF">SAMN06296429_10913</name>
</gene>
<keyword evidence="7" id="KW-0378">Hydrolase</keyword>
<evidence type="ECO:0000259" key="6">
    <source>
        <dbReference type="Pfam" id="PF01957"/>
    </source>
</evidence>
<dbReference type="GO" id="GO:0006508">
    <property type="term" value="P:proteolysis"/>
    <property type="evidence" value="ECO:0007669"/>
    <property type="project" value="UniProtKB-KW"/>
</dbReference>
<keyword evidence="2 5" id="KW-0812">Transmembrane</keyword>
<proteinExistence type="predicted"/>
<sequence length="151" mass="15524">MTMEWLGDNLWLAWLGLAFVLIAIEAATVDFVFVMLFGGALVGALAAALGAPVVLQIVLAVAVALLLIAVVRPIVKRQFSDPAASADIGSAGLAGRTARVLETVTETDGRVRLAGETWSARVPDGAASCLPGDEVRVVSIDGATAIVTKSP</sequence>
<evidence type="ECO:0000256" key="3">
    <source>
        <dbReference type="ARBA" id="ARBA00022989"/>
    </source>
</evidence>
<feature type="transmembrane region" description="Helical" evidence="5">
    <location>
        <begin position="36"/>
        <end position="69"/>
    </location>
</feature>